<feature type="chain" id="PRO_5032659907" evidence="2">
    <location>
        <begin position="26"/>
        <end position="618"/>
    </location>
</feature>
<keyword evidence="1" id="KW-0175">Coiled coil</keyword>
<evidence type="ECO:0000256" key="1">
    <source>
        <dbReference type="SAM" id="Coils"/>
    </source>
</evidence>
<evidence type="ECO:0000313" key="4">
    <source>
        <dbReference type="Proteomes" id="UP000663862"/>
    </source>
</evidence>
<name>A0A820XC39_9BILA</name>
<evidence type="ECO:0000256" key="2">
    <source>
        <dbReference type="SAM" id="SignalP"/>
    </source>
</evidence>
<proteinExistence type="predicted"/>
<gene>
    <name evidence="3" type="ORF">TSG867_LOCUS23259</name>
</gene>
<dbReference type="AlphaFoldDB" id="A0A820XC39"/>
<dbReference type="PROSITE" id="PS51996">
    <property type="entry name" value="TR_MART"/>
    <property type="match status" value="1"/>
</dbReference>
<reference evidence="3" key="1">
    <citation type="submission" date="2021-02" db="EMBL/GenBank/DDBJ databases">
        <authorList>
            <person name="Nowell W R."/>
        </authorList>
    </citation>
    <scope>NUCLEOTIDE SEQUENCE</scope>
</reference>
<dbReference type="EMBL" id="CAJOBQ010001979">
    <property type="protein sequence ID" value="CAF4530857.1"/>
    <property type="molecule type" value="Genomic_DNA"/>
</dbReference>
<evidence type="ECO:0000313" key="3">
    <source>
        <dbReference type="EMBL" id="CAF4530857.1"/>
    </source>
</evidence>
<feature type="coiled-coil region" evidence="1">
    <location>
        <begin position="322"/>
        <end position="356"/>
    </location>
</feature>
<comment type="caution">
    <text evidence="3">The sequence shown here is derived from an EMBL/GenBank/DDBJ whole genome shotgun (WGS) entry which is preliminary data.</text>
</comment>
<protein>
    <submittedName>
        <fullName evidence="3">Uncharacterized protein</fullName>
    </submittedName>
</protein>
<dbReference type="SUPFAM" id="SSF56399">
    <property type="entry name" value="ADP-ribosylation"/>
    <property type="match status" value="1"/>
</dbReference>
<accession>A0A820XC39</accession>
<organism evidence="3 4">
    <name type="scientific">Rotaria socialis</name>
    <dbReference type="NCBI Taxonomy" id="392032"/>
    <lineage>
        <taxon>Eukaryota</taxon>
        <taxon>Metazoa</taxon>
        <taxon>Spiralia</taxon>
        <taxon>Gnathifera</taxon>
        <taxon>Rotifera</taxon>
        <taxon>Eurotatoria</taxon>
        <taxon>Bdelloidea</taxon>
        <taxon>Philodinida</taxon>
        <taxon>Philodinidae</taxon>
        <taxon>Rotaria</taxon>
    </lineage>
</organism>
<dbReference type="Proteomes" id="UP000663862">
    <property type="component" value="Unassembled WGS sequence"/>
</dbReference>
<sequence length="618" mass="73210">MNKAFRQQNIELMFLFVFFIQDLSQQVKFEYENLKLLNLKTPIISLYRGQLMSKDEIEKFTSGSGGCLRNNCFFSTSRQRNLQRVLFEILADIRLPCRYFADITHLSYFPHESEILFTIGTEFRKEEVKYNQDEDLWIVSLELRNDYDQHDSREFEITPAKFTISNCLNICTDWDFCVMSSTDSISFIFDGLIGVYPTYEQWILAAQYHSLANYKALKSWKKYKNDSDLNANIDISKVYKNMVYYYDYDNAFINYDKALRIHFELVNEISSYFYNIVNKLLELCAVHKNNYHTELKYQLLKYEYTVKSAASSSTDNDYTAAENKTTNTLDNYQKALMKYQQELESHHDQFSSLIEEIANICFEHKHNYQLELKHQLTHHEYIVKQSTPDTRNGNQQQIDRKKYQCGVGHINLSDFYVKIHQYDLAKEYLLKALDLYEEVQMMTLEHKTEIINEKLKNAQKFLTYSIRLRKQAHFHPLTLLLSIFTFSEKHYFTSFHQRMQIEAYNEEGELKICSLRVGSILGHGARHFLVMDGCHPNKRVCFEWTAINGEGIFSHYAIKRIYGQQCLSLGRYKLSKVYDAFCKATHDNLKYSSNKNCNHWTNRACSYLGWIIDCQWHC</sequence>
<keyword evidence="2" id="KW-0732">Signal</keyword>
<feature type="signal peptide" evidence="2">
    <location>
        <begin position="1"/>
        <end position="25"/>
    </location>
</feature>
<dbReference type="Gene3D" id="3.90.176.10">
    <property type="entry name" value="Toxin ADP-ribosyltransferase, Chain A, domain 1"/>
    <property type="match status" value="1"/>
</dbReference>